<dbReference type="OrthoDB" id="5579281at2759"/>
<comment type="caution">
    <text evidence="3">The sequence shown here is derived from an EMBL/GenBank/DDBJ whole genome shotgun (WGS) entry which is preliminary data.</text>
</comment>
<accession>A0A9P7GJ51</accession>
<dbReference type="Proteomes" id="UP000717328">
    <property type="component" value="Unassembled WGS sequence"/>
</dbReference>
<dbReference type="PANTHER" id="PTHR28076">
    <property type="entry name" value="SPORULATION-SPECIFIC PROTEIN 71"/>
    <property type="match status" value="1"/>
</dbReference>
<evidence type="ECO:0000313" key="4">
    <source>
        <dbReference type="Proteomes" id="UP000717328"/>
    </source>
</evidence>
<proteinExistence type="predicted"/>
<reference evidence="3" key="2">
    <citation type="submission" date="2021-10" db="EMBL/GenBank/DDBJ databases">
        <title>Phylogenomics reveals ancestral predisposition of the termite-cultivated fungus Termitomyces towards a domesticated lifestyle.</title>
        <authorList>
            <person name="Auxier B."/>
            <person name="Grum-Grzhimaylo A."/>
            <person name="Cardenas M.E."/>
            <person name="Lodge J.D."/>
            <person name="Laessoe T."/>
            <person name="Pedersen O."/>
            <person name="Smith M.E."/>
            <person name="Kuyper T.W."/>
            <person name="Franco-Molano E.A."/>
            <person name="Baroni T.J."/>
            <person name="Aanen D.K."/>
        </authorList>
    </citation>
    <scope>NUCLEOTIDE SEQUENCE</scope>
    <source>
        <strain evidence="3">D49</strain>
    </source>
</reference>
<dbReference type="Pfam" id="PF15404">
    <property type="entry name" value="PH_4"/>
    <property type="match status" value="1"/>
</dbReference>
<feature type="domain" description="Mug56/Spo71 PH" evidence="2">
    <location>
        <begin position="11"/>
        <end position="91"/>
    </location>
</feature>
<gene>
    <name evidence="3" type="ORF">H0H81_010399</name>
</gene>
<dbReference type="AlphaFoldDB" id="A0A9P7GJ51"/>
<dbReference type="EMBL" id="JABCKI010000326">
    <property type="protein sequence ID" value="KAG5650961.1"/>
    <property type="molecule type" value="Genomic_DNA"/>
</dbReference>
<dbReference type="InterPro" id="IPR039486">
    <property type="entry name" value="Mug56/Spo71_PH"/>
</dbReference>
<feature type="region of interest" description="Disordered" evidence="1">
    <location>
        <begin position="1"/>
        <end position="25"/>
    </location>
</feature>
<dbReference type="PANTHER" id="PTHR28076:SF1">
    <property type="entry name" value="PROSPORE MEMBRANE ADAPTER PROTEIN SPO71"/>
    <property type="match status" value="1"/>
</dbReference>
<reference evidence="3" key="1">
    <citation type="submission" date="2021-02" db="EMBL/GenBank/DDBJ databases">
        <authorList>
            <person name="Nieuwenhuis M."/>
            <person name="Van De Peppel L.J.J."/>
        </authorList>
    </citation>
    <scope>NUCLEOTIDE SEQUENCE</scope>
    <source>
        <strain evidence="3">D49</strain>
    </source>
</reference>
<dbReference type="GO" id="GO:1902657">
    <property type="term" value="P:protein localization to prospore membrane"/>
    <property type="evidence" value="ECO:0007669"/>
    <property type="project" value="InterPro"/>
</dbReference>
<organism evidence="3 4">
    <name type="scientific">Sphagnurus paluster</name>
    <dbReference type="NCBI Taxonomy" id="117069"/>
    <lineage>
        <taxon>Eukaryota</taxon>
        <taxon>Fungi</taxon>
        <taxon>Dikarya</taxon>
        <taxon>Basidiomycota</taxon>
        <taxon>Agaricomycotina</taxon>
        <taxon>Agaricomycetes</taxon>
        <taxon>Agaricomycetidae</taxon>
        <taxon>Agaricales</taxon>
        <taxon>Tricholomatineae</taxon>
        <taxon>Lyophyllaceae</taxon>
        <taxon>Sphagnurus</taxon>
    </lineage>
</organism>
<evidence type="ECO:0000259" key="2">
    <source>
        <dbReference type="Pfam" id="PF15404"/>
    </source>
</evidence>
<protein>
    <recommendedName>
        <fullName evidence="2">Mug56/Spo71 PH domain-containing protein</fullName>
    </recommendedName>
</protein>
<dbReference type="InterPro" id="IPR040345">
    <property type="entry name" value="Mug56/Spo71"/>
</dbReference>
<keyword evidence="4" id="KW-1185">Reference proteome</keyword>
<evidence type="ECO:0000313" key="3">
    <source>
        <dbReference type="EMBL" id="KAG5650961.1"/>
    </source>
</evidence>
<name>A0A9P7GJ51_9AGAR</name>
<sequence>MALPKGQYTASASAEPRRYQDGLETDDPEEDMLFLIWYRSQITKIEAPGQTNDAGSQQGLPALSAKRKLLVFRTRSKLERDAWCWALNCEIEKLARSHKQREAKLRSTGSLVSL</sequence>
<evidence type="ECO:0000256" key="1">
    <source>
        <dbReference type="SAM" id="MobiDB-lite"/>
    </source>
</evidence>